<reference evidence="1 2" key="2">
    <citation type="submission" date="2018-11" db="EMBL/GenBank/DDBJ databases">
        <authorList>
            <consortium name="Pathogen Informatics"/>
        </authorList>
    </citation>
    <scope>NUCLEOTIDE SEQUENCE [LARGE SCALE GENOMIC DNA]</scope>
    <source>
        <strain evidence="1 2">MHpl1</strain>
    </source>
</reference>
<gene>
    <name evidence="1" type="ORF">HPLM_LOCUS17256</name>
</gene>
<name>A0A158QRE9_HAEPC</name>
<evidence type="ECO:0000313" key="2">
    <source>
        <dbReference type="Proteomes" id="UP000268014"/>
    </source>
</evidence>
<sequence>MWRVSQKESLVLSTSSSIVCVLKYCGSASEAKRSRKDCSSRICPVALYPLLCPEVHGPQRKIEKRRSSIQCSV</sequence>
<keyword evidence="2" id="KW-1185">Reference proteome</keyword>
<reference evidence="3" key="1">
    <citation type="submission" date="2016-04" db="UniProtKB">
        <authorList>
            <consortium name="WormBaseParasite"/>
        </authorList>
    </citation>
    <scope>IDENTIFICATION</scope>
</reference>
<protein>
    <submittedName>
        <fullName evidence="3">Secreted protein</fullName>
    </submittedName>
</protein>
<dbReference type="EMBL" id="UZAF01019856">
    <property type="protein sequence ID" value="VDO64209.1"/>
    <property type="molecule type" value="Genomic_DNA"/>
</dbReference>
<accession>A0A158QRE9</accession>
<evidence type="ECO:0000313" key="1">
    <source>
        <dbReference type="EMBL" id="VDO64209.1"/>
    </source>
</evidence>
<organism evidence="3">
    <name type="scientific">Haemonchus placei</name>
    <name type="common">Barber's pole worm</name>
    <dbReference type="NCBI Taxonomy" id="6290"/>
    <lineage>
        <taxon>Eukaryota</taxon>
        <taxon>Metazoa</taxon>
        <taxon>Ecdysozoa</taxon>
        <taxon>Nematoda</taxon>
        <taxon>Chromadorea</taxon>
        <taxon>Rhabditida</taxon>
        <taxon>Rhabditina</taxon>
        <taxon>Rhabditomorpha</taxon>
        <taxon>Strongyloidea</taxon>
        <taxon>Trichostrongylidae</taxon>
        <taxon>Haemonchus</taxon>
    </lineage>
</organism>
<evidence type="ECO:0000313" key="3">
    <source>
        <dbReference type="WBParaSite" id="HPLM_0001726401-mRNA-1"/>
    </source>
</evidence>
<dbReference type="AlphaFoldDB" id="A0A158QRE9"/>
<dbReference type="Proteomes" id="UP000268014">
    <property type="component" value="Unassembled WGS sequence"/>
</dbReference>
<dbReference type="WBParaSite" id="HPLM_0001726401-mRNA-1">
    <property type="protein sequence ID" value="HPLM_0001726401-mRNA-1"/>
    <property type="gene ID" value="HPLM_0001726401"/>
</dbReference>
<proteinExistence type="predicted"/>